<reference evidence="3 4" key="1">
    <citation type="submission" date="2018-11" db="EMBL/GenBank/DDBJ databases">
        <title>Genomic Encyclopedia of Type Strains, Phase IV (KMG-IV): sequencing the most valuable type-strain genomes for metagenomic binning, comparative biology and taxonomic classification.</title>
        <authorList>
            <person name="Goeker M."/>
        </authorList>
    </citation>
    <scope>NUCLEOTIDE SEQUENCE [LARGE SCALE GENOMIC DNA]</scope>
    <source>
        <strain evidence="3 4">DSM 21945</strain>
    </source>
</reference>
<evidence type="ECO:0000256" key="1">
    <source>
        <dbReference type="SAM" id="SignalP"/>
    </source>
</evidence>
<evidence type="ECO:0000313" key="4">
    <source>
        <dbReference type="Proteomes" id="UP000268033"/>
    </source>
</evidence>
<feature type="domain" description="L,D-TPase catalytic" evidence="2">
    <location>
        <begin position="56"/>
        <end position="216"/>
    </location>
</feature>
<dbReference type="RefSeq" id="WP_123422652.1">
    <property type="nucleotide sequence ID" value="NZ_RJUL01000013.1"/>
</dbReference>
<dbReference type="GO" id="GO:0016740">
    <property type="term" value="F:transferase activity"/>
    <property type="evidence" value="ECO:0007669"/>
    <property type="project" value="InterPro"/>
</dbReference>
<dbReference type="PANTHER" id="PTHR38589:SF1">
    <property type="entry name" value="BLR0621 PROTEIN"/>
    <property type="match status" value="1"/>
</dbReference>
<proteinExistence type="predicted"/>
<name>A0A3N1P234_9GAMM</name>
<dbReference type="PANTHER" id="PTHR38589">
    <property type="entry name" value="BLR0621 PROTEIN"/>
    <property type="match status" value="1"/>
</dbReference>
<organism evidence="3 4">
    <name type="scientific">Gallaecimonas pentaromativorans</name>
    <dbReference type="NCBI Taxonomy" id="584787"/>
    <lineage>
        <taxon>Bacteria</taxon>
        <taxon>Pseudomonadati</taxon>
        <taxon>Pseudomonadota</taxon>
        <taxon>Gammaproteobacteria</taxon>
        <taxon>Enterobacterales</taxon>
        <taxon>Gallaecimonadaceae</taxon>
        <taxon>Gallaecimonas</taxon>
    </lineage>
</organism>
<dbReference type="AlphaFoldDB" id="A0A3N1P234"/>
<sequence>MYRILLLLLLPLKVMAADLQARQLIVVTTGNWQATQGQLQTLEQQDGHWRAGPVATPVSLGRSGLAWGLGIYPQQPLNPQKAEGDGKTPAGIFALGSAFGYAPTLKTALPYLATSASSYCMDVPASPYYNQLVDSNQVGQAAVAGSSEPLRLDLKTPGDKRYQEALVVLHNPANIKNAGSCIFLHVWKGPGETTAGCTAMAEPALQQLLGWLDPKASPMLVVMPKPVYWRLAPKLGLPRLPQ</sequence>
<evidence type="ECO:0000259" key="2">
    <source>
        <dbReference type="Pfam" id="PF03734"/>
    </source>
</evidence>
<protein>
    <submittedName>
        <fullName evidence="3">L,D-peptidoglycan transpeptidase YkuD (ErfK/YbiS/YcfS/YnhG family)</fullName>
    </submittedName>
</protein>
<dbReference type="Proteomes" id="UP000268033">
    <property type="component" value="Unassembled WGS sequence"/>
</dbReference>
<gene>
    <name evidence="3" type="ORF">EDC28_11342</name>
</gene>
<keyword evidence="4" id="KW-1185">Reference proteome</keyword>
<dbReference type="STRING" id="584787.GCA_001247655_03313"/>
<evidence type="ECO:0000313" key="3">
    <source>
        <dbReference type="EMBL" id="ROQ18926.1"/>
    </source>
</evidence>
<feature type="chain" id="PRO_5018136607" evidence="1">
    <location>
        <begin position="17"/>
        <end position="242"/>
    </location>
</feature>
<dbReference type="EMBL" id="RJUL01000013">
    <property type="protein sequence ID" value="ROQ18926.1"/>
    <property type="molecule type" value="Genomic_DNA"/>
</dbReference>
<feature type="signal peptide" evidence="1">
    <location>
        <begin position="1"/>
        <end position="16"/>
    </location>
</feature>
<comment type="caution">
    <text evidence="3">The sequence shown here is derived from an EMBL/GenBank/DDBJ whole genome shotgun (WGS) entry which is preliminary data.</text>
</comment>
<accession>A0A3N1P234</accession>
<dbReference type="InterPro" id="IPR005490">
    <property type="entry name" value="LD_TPept_cat_dom"/>
</dbReference>
<dbReference type="Pfam" id="PF03734">
    <property type="entry name" value="YkuD"/>
    <property type="match status" value="1"/>
</dbReference>
<keyword evidence="1" id="KW-0732">Signal</keyword>